<feature type="site" description="Important for substrate specificity" evidence="4">
    <location>
        <position position="179"/>
    </location>
</feature>
<evidence type="ECO:0000256" key="1">
    <source>
        <dbReference type="ARBA" id="ARBA00001968"/>
    </source>
</evidence>
<dbReference type="HAMAP" id="MF_00528">
    <property type="entry name" value="Maf"/>
    <property type="match status" value="1"/>
</dbReference>
<evidence type="ECO:0000256" key="4">
    <source>
        <dbReference type="HAMAP-Rule" id="MF_00528"/>
    </source>
</evidence>
<comment type="subcellular location">
    <subcellularLocation>
        <location evidence="4">Cytoplasm</location>
    </subcellularLocation>
</comment>
<dbReference type="PANTHER" id="PTHR43213">
    <property type="entry name" value="BIFUNCTIONAL DTTP/UTP PYROPHOSPHATASE/METHYLTRANSFERASE PROTEIN-RELATED"/>
    <property type="match status" value="1"/>
</dbReference>
<gene>
    <name evidence="6" type="ORF">ACFQDP_19835</name>
</gene>
<dbReference type="EMBL" id="JBHSTT010000081">
    <property type="protein sequence ID" value="MFC6391561.1"/>
    <property type="molecule type" value="Genomic_DNA"/>
</dbReference>
<feature type="active site" description="Proton acceptor" evidence="4">
    <location>
        <position position="95"/>
    </location>
</feature>
<evidence type="ECO:0000313" key="7">
    <source>
        <dbReference type="Proteomes" id="UP001596237"/>
    </source>
</evidence>
<dbReference type="NCBIfam" id="NF002401">
    <property type="entry name" value="PRK01441.1"/>
    <property type="match status" value="1"/>
</dbReference>
<feature type="site" description="Important for substrate specificity" evidence="4">
    <location>
        <position position="31"/>
    </location>
</feature>
<comment type="similarity">
    <text evidence="4">Belongs to the Maf family. YhdE subfamily.</text>
</comment>
<name>A0ABW1WSR5_9HYPH</name>
<keyword evidence="4" id="KW-0963">Cytoplasm</keyword>
<proteinExistence type="inferred from homology"/>
<feature type="region of interest" description="Disordered" evidence="5">
    <location>
        <begin position="1"/>
        <end position="23"/>
    </location>
</feature>
<evidence type="ECO:0000256" key="3">
    <source>
        <dbReference type="ARBA" id="ARBA00023080"/>
    </source>
</evidence>
<accession>A0ABW1WSR5</accession>
<comment type="caution">
    <text evidence="4">Lacks conserved residue(s) required for the propagation of feature annotation.</text>
</comment>
<comment type="cofactor">
    <cofactor evidence="1 4">
        <name>a divalent metal cation</name>
        <dbReference type="ChEBI" id="CHEBI:60240"/>
    </cofactor>
</comment>
<comment type="catalytic activity">
    <reaction evidence="4">
        <text>UTP + H2O = UMP + diphosphate + H(+)</text>
        <dbReference type="Rhea" id="RHEA:29395"/>
        <dbReference type="ChEBI" id="CHEBI:15377"/>
        <dbReference type="ChEBI" id="CHEBI:15378"/>
        <dbReference type="ChEBI" id="CHEBI:33019"/>
        <dbReference type="ChEBI" id="CHEBI:46398"/>
        <dbReference type="ChEBI" id="CHEBI:57865"/>
        <dbReference type="EC" id="3.6.1.9"/>
    </reaction>
</comment>
<keyword evidence="2 4" id="KW-0378">Hydrolase</keyword>
<dbReference type="EC" id="3.6.1.9" evidence="4"/>
<keyword evidence="7" id="KW-1185">Reference proteome</keyword>
<dbReference type="Pfam" id="PF02545">
    <property type="entry name" value="Maf"/>
    <property type="match status" value="1"/>
</dbReference>
<dbReference type="Gene3D" id="3.90.950.10">
    <property type="match status" value="1"/>
</dbReference>
<comment type="caution">
    <text evidence="6">The sequence shown here is derived from an EMBL/GenBank/DDBJ whole genome shotgun (WGS) entry which is preliminary data.</text>
</comment>
<dbReference type="CDD" id="cd00555">
    <property type="entry name" value="Maf"/>
    <property type="match status" value="1"/>
</dbReference>
<dbReference type="PIRSF" id="PIRSF006305">
    <property type="entry name" value="Maf"/>
    <property type="match status" value="1"/>
</dbReference>
<comment type="catalytic activity">
    <reaction evidence="4">
        <text>dTTP + H2O = dTMP + diphosphate + H(+)</text>
        <dbReference type="Rhea" id="RHEA:28534"/>
        <dbReference type="ChEBI" id="CHEBI:15377"/>
        <dbReference type="ChEBI" id="CHEBI:15378"/>
        <dbReference type="ChEBI" id="CHEBI:33019"/>
        <dbReference type="ChEBI" id="CHEBI:37568"/>
        <dbReference type="ChEBI" id="CHEBI:63528"/>
        <dbReference type="EC" id="3.6.1.9"/>
    </reaction>
</comment>
<dbReference type="InterPro" id="IPR029001">
    <property type="entry name" value="ITPase-like_fam"/>
</dbReference>
<dbReference type="PANTHER" id="PTHR43213:SF5">
    <property type="entry name" value="BIFUNCTIONAL DTTP_UTP PYROPHOSPHATASE_METHYLTRANSFERASE PROTEIN-RELATED"/>
    <property type="match status" value="1"/>
</dbReference>
<evidence type="ECO:0000313" key="6">
    <source>
        <dbReference type="EMBL" id="MFC6391561.1"/>
    </source>
</evidence>
<dbReference type="NCBIfam" id="TIGR00172">
    <property type="entry name" value="maf"/>
    <property type="match status" value="1"/>
</dbReference>
<sequence length="223" mass="24410">MNELLPSDAVKPQPTGARDRPPLVLASASPRRLALLQQVGIEPDALLPADIDETPRKSESPRDLARRLAREKLEAASAAARRREELREAYLISADTVVAVGRRVLPKAELLDEAADCLRLLSGRTHRVYTAVCILSPKDRLRERMVETRVRFKRLANREIEGYLSSGEWRGKAGGYAIQGLAAAFAVKLVGSHSAVVGLPLYETMSLLEGEGFPVRHAWGAAS</sequence>
<feature type="site" description="Important for substrate specificity" evidence="4">
    <location>
        <position position="96"/>
    </location>
</feature>
<dbReference type="SUPFAM" id="SSF52972">
    <property type="entry name" value="ITPase-like"/>
    <property type="match status" value="1"/>
</dbReference>
<keyword evidence="3 4" id="KW-0546">Nucleotide metabolism</keyword>
<dbReference type="Proteomes" id="UP001596237">
    <property type="component" value="Unassembled WGS sequence"/>
</dbReference>
<dbReference type="RefSeq" id="WP_192283736.1">
    <property type="nucleotide sequence ID" value="NZ_JBHSTT010000081.1"/>
</dbReference>
<evidence type="ECO:0000256" key="2">
    <source>
        <dbReference type="ARBA" id="ARBA00022801"/>
    </source>
</evidence>
<reference evidence="7" key="1">
    <citation type="journal article" date="2019" name="Int. J. Syst. Evol. Microbiol.">
        <title>The Global Catalogue of Microorganisms (GCM) 10K type strain sequencing project: providing services to taxonomists for standard genome sequencing and annotation.</title>
        <authorList>
            <consortium name="The Broad Institute Genomics Platform"/>
            <consortium name="The Broad Institute Genome Sequencing Center for Infectious Disease"/>
            <person name="Wu L."/>
            <person name="Ma J."/>
        </authorList>
    </citation>
    <scope>NUCLEOTIDE SEQUENCE [LARGE SCALE GENOMIC DNA]</scope>
    <source>
        <strain evidence="7">CCUG 36916</strain>
    </source>
</reference>
<dbReference type="InterPro" id="IPR003697">
    <property type="entry name" value="Maf-like"/>
</dbReference>
<organism evidence="6 7">
    <name type="scientific">Methylorubrum zatmanii</name>
    <dbReference type="NCBI Taxonomy" id="29429"/>
    <lineage>
        <taxon>Bacteria</taxon>
        <taxon>Pseudomonadati</taxon>
        <taxon>Pseudomonadota</taxon>
        <taxon>Alphaproteobacteria</taxon>
        <taxon>Hyphomicrobiales</taxon>
        <taxon>Methylobacteriaceae</taxon>
        <taxon>Methylorubrum</taxon>
    </lineage>
</organism>
<protein>
    <recommendedName>
        <fullName evidence="4">dTTP/UTP pyrophosphatase</fullName>
        <shortName evidence="4">dTTPase/UTPase</shortName>
        <ecNumber evidence="4">3.6.1.9</ecNumber>
    </recommendedName>
    <alternativeName>
        <fullName evidence="4">Nucleoside triphosphate pyrophosphatase</fullName>
    </alternativeName>
    <alternativeName>
        <fullName evidence="4">Nucleotide pyrophosphatase</fullName>
        <shortName evidence="4">Nucleotide PPase</shortName>
    </alternativeName>
</protein>
<comment type="function">
    <text evidence="4">Nucleoside triphosphate pyrophosphatase that hydrolyzes dTTP and UTP. May have a dual role in cell division arrest and in preventing the incorporation of modified nucleotides into cellular nucleic acids.</text>
</comment>
<evidence type="ECO:0000256" key="5">
    <source>
        <dbReference type="SAM" id="MobiDB-lite"/>
    </source>
</evidence>